<feature type="domain" description="Thiolase-like protein type 1 additional C-terminal" evidence="4">
    <location>
        <begin position="423"/>
        <end position="494"/>
    </location>
</feature>
<keyword evidence="3" id="KW-0012">Acyltransferase</keyword>
<comment type="similarity">
    <text evidence="1">Belongs to the thiolase-like superfamily. Thiolase family.</text>
</comment>
<dbReference type="Gene3D" id="2.40.50.840">
    <property type="match status" value="1"/>
</dbReference>
<dbReference type="Proteomes" id="UP000706039">
    <property type="component" value="Unassembled WGS sequence"/>
</dbReference>
<gene>
    <name evidence="5" type="ORF">K7G82_25205</name>
</gene>
<dbReference type="Gene3D" id="3.40.47.10">
    <property type="match status" value="1"/>
</dbReference>
<protein>
    <submittedName>
        <fullName evidence="5">Acetyl-CoA acetyltransferase</fullName>
    </submittedName>
</protein>
<accession>A0ABS7PW85</accession>
<dbReference type="RefSeq" id="WP_222992717.1">
    <property type="nucleotide sequence ID" value="NZ_JAINVV010000012.1"/>
</dbReference>
<evidence type="ECO:0000256" key="2">
    <source>
        <dbReference type="ARBA" id="ARBA00022679"/>
    </source>
</evidence>
<proteinExistence type="inferred from homology"/>
<reference evidence="5 6" key="1">
    <citation type="submission" date="2021-08" db="EMBL/GenBank/DDBJ databases">
        <authorList>
            <person name="Tuo L."/>
        </authorList>
    </citation>
    <scope>NUCLEOTIDE SEQUENCE [LARGE SCALE GENOMIC DNA]</scope>
    <source>
        <strain evidence="5 6">JCM 31229</strain>
    </source>
</reference>
<dbReference type="PANTHER" id="PTHR18919">
    <property type="entry name" value="ACETYL-COA C-ACYLTRANSFERASE"/>
    <property type="match status" value="1"/>
</dbReference>
<sequence>MTTASRTPVIVGAGQISDHAKDEVPGPSVLDLMQAALDRAERDAGGSWLADADFLGIENQISSDVAPWPGDEAITPHLLARLDIHPRASLLTREPSGDGPIFLLNHAANLIASGEARIAAITGAEALRTAANRAALAAQKAAPDAQKPDAMRDLLDASVRPFLRKYGLMTPTDVYPLYESATRAAWGQTFAEAQAETARLWSAYSQAAAANPYAWSRAVHEPDAILEVTPRNRMIAYPYSKLMVANSAVNQGAALIVTSLEVARERGVPDERIVFVGAGAAAHEDEDFLARDSYAHSPAMIASIGRALEMNGLAARDLDCVELYSCFPCIPKMARRVLDWPLERLPSVYGGLTFGGGPIGNCMMHAAAAMAGTLRAGARHGLIFANGGFATHNHTIILSRTQPREPLFPQDFDVQADADRLRGPVPRLDEDHIGPGRIEALSVPFRRDGTPAFATIVGRAPQGSRFVARVPREDDATLRMLLSGVEPVGMAGDVFEAPDGYRHWRAA</sequence>
<dbReference type="InterPro" id="IPR016039">
    <property type="entry name" value="Thiolase-like"/>
</dbReference>
<keyword evidence="6" id="KW-1185">Reference proteome</keyword>
<evidence type="ECO:0000256" key="3">
    <source>
        <dbReference type="ARBA" id="ARBA00023315"/>
    </source>
</evidence>
<dbReference type="PANTHER" id="PTHR18919:SF139">
    <property type="entry name" value="THIOLASE-LIKE PROTEIN TYPE 1 ADDITIONAL C-TERMINAL DOMAIN-CONTAINING PROTEIN"/>
    <property type="match status" value="1"/>
</dbReference>
<dbReference type="Pfam" id="PF18313">
    <property type="entry name" value="TLP1_add_C"/>
    <property type="match status" value="1"/>
</dbReference>
<dbReference type="EMBL" id="JAINVV010000012">
    <property type="protein sequence ID" value="MBY8825624.1"/>
    <property type="molecule type" value="Genomic_DNA"/>
</dbReference>
<name>A0ABS7PW85_9SPHN</name>
<dbReference type="SUPFAM" id="SSF53901">
    <property type="entry name" value="Thiolase-like"/>
    <property type="match status" value="1"/>
</dbReference>
<keyword evidence="2" id="KW-0808">Transferase</keyword>
<dbReference type="InterPro" id="IPR040771">
    <property type="entry name" value="TLP1_add_C"/>
</dbReference>
<comment type="caution">
    <text evidence="5">The sequence shown here is derived from an EMBL/GenBank/DDBJ whole genome shotgun (WGS) entry which is preliminary data.</text>
</comment>
<evidence type="ECO:0000313" key="5">
    <source>
        <dbReference type="EMBL" id="MBY8825624.1"/>
    </source>
</evidence>
<evidence type="ECO:0000256" key="1">
    <source>
        <dbReference type="ARBA" id="ARBA00010982"/>
    </source>
</evidence>
<evidence type="ECO:0000313" key="6">
    <source>
        <dbReference type="Proteomes" id="UP000706039"/>
    </source>
</evidence>
<organism evidence="5 6">
    <name type="scientific">Sphingomonas colocasiae</name>
    <dbReference type="NCBI Taxonomy" id="1848973"/>
    <lineage>
        <taxon>Bacteria</taxon>
        <taxon>Pseudomonadati</taxon>
        <taxon>Pseudomonadota</taxon>
        <taxon>Alphaproteobacteria</taxon>
        <taxon>Sphingomonadales</taxon>
        <taxon>Sphingomonadaceae</taxon>
        <taxon>Sphingomonas</taxon>
    </lineage>
</organism>
<evidence type="ECO:0000259" key="4">
    <source>
        <dbReference type="Pfam" id="PF18313"/>
    </source>
</evidence>